<organism evidence="2 3">
    <name type="scientific">Symbiodinium pilosum</name>
    <name type="common">Dinoflagellate</name>
    <dbReference type="NCBI Taxonomy" id="2952"/>
    <lineage>
        <taxon>Eukaryota</taxon>
        <taxon>Sar</taxon>
        <taxon>Alveolata</taxon>
        <taxon>Dinophyceae</taxon>
        <taxon>Suessiales</taxon>
        <taxon>Symbiodiniaceae</taxon>
        <taxon>Symbiodinium</taxon>
    </lineage>
</organism>
<comment type="caution">
    <text evidence="2">The sequence shown here is derived from an EMBL/GenBank/DDBJ whole genome shotgun (WGS) entry which is preliminary data.</text>
</comment>
<dbReference type="Proteomes" id="UP000649617">
    <property type="component" value="Unassembled WGS sequence"/>
</dbReference>
<dbReference type="EMBL" id="CAJNIZ010045805">
    <property type="protein sequence ID" value="CAE7730393.1"/>
    <property type="molecule type" value="Genomic_DNA"/>
</dbReference>
<gene>
    <name evidence="2" type="ORF">SPIL2461_LOCUS20949</name>
</gene>
<feature type="compositionally biased region" description="Basic and acidic residues" evidence="1">
    <location>
        <begin position="175"/>
        <end position="185"/>
    </location>
</feature>
<evidence type="ECO:0000313" key="3">
    <source>
        <dbReference type="Proteomes" id="UP000649617"/>
    </source>
</evidence>
<evidence type="ECO:0000256" key="1">
    <source>
        <dbReference type="SAM" id="MobiDB-lite"/>
    </source>
</evidence>
<keyword evidence="3" id="KW-1185">Reference proteome</keyword>
<dbReference type="OrthoDB" id="433452at2759"/>
<accession>A0A812XM09</accession>
<reference evidence="2" key="1">
    <citation type="submission" date="2021-02" db="EMBL/GenBank/DDBJ databases">
        <authorList>
            <person name="Dougan E. K."/>
            <person name="Rhodes N."/>
            <person name="Thang M."/>
            <person name="Chan C."/>
        </authorList>
    </citation>
    <scope>NUCLEOTIDE SEQUENCE</scope>
</reference>
<feature type="region of interest" description="Disordered" evidence="1">
    <location>
        <begin position="28"/>
        <end position="132"/>
    </location>
</feature>
<dbReference type="AlphaFoldDB" id="A0A812XM09"/>
<sequence>MAKRLGGGCAGKVLGREERLEKLENSCAYGGAPVPAKSGRPPPGPKNGPARPLPAGRPSSSGRTSSAARASSHGRVPPKPGSNIHTLGSLEGTGSRLGDTTEAYRQQRGTTAKKVSEVGYESMTPEKAAEVDKARAKVRGEISSTRSASVPTKTRVFGVSGQKISQCPSKGTAHRLGEDKGRRIG</sequence>
<protein>
    <submittedName>
        <fullName evidence="2">Uncharacterized protein</fullName>
    </submittedName>
</protein>
<name>A0A812XM09_SYMPI</name>
<evidence type="ECO:0000313" key="2">
    <source>
        <dbReference type="EMBL" id="CAE7730393.1"/>
    </source>
</evidence>
<proteinExistence type="predicted"/>
<feature type="region of interest" description="Disordered" evidence="1">
    <location>
        <begin position="162"/>
        <end position="185"/>
    </location>
</feature>
<feature type="compositionally biased region" description="Low complexity" evidence="1">
    <location>
        <begin position="47"/>
        <end position="75"/>
    </location>
</feature>